<accession>A0A3N4UMG0</accession>
<dbReference type="InterPro" id="IPR050553">
    <property type="entry name" value="Thioredoxin_ResA/DsbE_sf"/>
</dbReference>
<dbReference type="EMBL" id="RKQK01000003">
    <property type="protein sequence ID" value="RPE66247.1"/>
    <property type="molecule type" value="Genomic_DNA"/>
</dbReference>
<dbReference type="Pfam" id="PF00578">
    <property type="entry name" value="AhpC-TSA"/>
    <property type="match status" value="1"/>
</dbReference>
<dbReference type="GO" id="GO:0015036">
    <property type="term" value="F:disulfide oxidoreductase activity"/>
    <property type="evidence" value="ECO:0007669"/>
    <property type="project" value="UniProtKB-ARBA"/>
</dbReference>
<feature type="signal peptide" evidence="2">
    <location>
        <begin position="1"/>
        <end position="20"/>
    </location>
</feature>
<evidence type="ECO:0000256" key="1">
    <source>
        <dbReference type="ARBA" id="ARBA00023284"/>
    </source>
</evidence>
<dbReference type="PROSITE" id="PS51352">
    <property type="entry name" value="THIOREDOXIN_2"/>
    <property type="match status" value="1"/>
</dbReference>
<keyword evidence="5" id="KW-1185">Reference proteome</keyword>
<dbReference type="PROSITE" id="PS00194">
    <property type="entry name" value="THIOREDOXIN_1"/>
    <property type="match status" value="1"/>
</dbReference>
<dbReference type="InterPro" id="IPR013766">
    <property type="entry name" value="Thioredoxin_domain"/>
</dbReference>
<keyword evidence="2" id="KW-0732">Signal</keyword>
<dbReference type="OrthoDB" id="9799347at2"/>
<comment type="caution">
    <text evidence="4">The sequence shown here is derived from an EMBL/GenBank/DDBJ whole genome shotgun (WGS) entry which is preliminary data.</text>
</comment>
<dbReference type="GO" id="GO:0016209">
    <property type="term" value="F:antioxidant activity"/>
    <property type="evidence" value="ECO:0007669"/>
    <property type="project" value="InterPro"/>
</dbReference>
<dbReference type="CDD" id="cd02966">
    <property type="entry name" value="TlpA_like_family"/>
    <property type="match status" value="1"/>
</dbReference>
<dbReference type="InterPro" id="IPR000866">
    <property type="entry name" value="AhpC/TSA"/>
</dbReference>
<dbReference type="PANTHER" id="PTHR42852">
    <property type="entry name" value="THIOL:DISULFIDE INTERCHANGE PROTEIN DSBE"/>
    <property type="match status" value="1"/>
</dbReference>
<keyword evidence="4" id="KW-0413">Isomerase</keyword>
<protein>
    <submittedName>
        <fullName evidence="4">Thiol-disulfide isomerase/thioredoxin</fullName>
    </submittedName>
</protein>
<organism evidence="4 5">
    <name type="scientific">Pacificibacter maritimus</name>
    <dbReference type="NCBI Taxonomy" id="762213"/>
    <lineage>
        <taxon>Bacteria</taxon>
        <taxon>Pseudomonadati</taxon>
        <taxon>Pseudomonadota</taxon>
        <taxon>Alphaproteobacteria</taxon>
        <taxon>Rhodobacterales</taxon>
        <taxon>Roseobacteraceae</taxon>
        <taxon>Pacificibacter</taxon>
    </lineage>
</organism>
<dbReference type="InterPro" id="IPR036249">
    <property type="entry name" value="Thioredoxin-like_sf"/>
</dbReference>
<proteinExistence type="predicted"/>
<evidence type="ECO:0000256" key="2">
    <source>
        <dbReference type="SAM" id="SignalP"/>
    </source>
</evidence>
<keyword evidence="1" id="KW-0676">Redox-active center</keyword>
<feature type="chain" id="PRO_5018182389" evidence="2">
    <location>
        <begin position="21"/>
        <end position="197"/>
    </location>
</feature>
<dbReference type="RefSeq" id="WP_123793015.1">
    <property type="nucleotide sequence ID" value="NZ_RKQK01000003.1"/>
</dbReference>
<dbReference type="PANTHER" id="PTHR42852:SF13">
    <property type="entry name" value="PROTEIN DIPZ"/>
    <property type="match status" value="1"/>
</dbReference>
<reference evidence="4 5" key="1">
    <citation type="submission" date="2018-11" db="EMBL/GenBank/DDBJ databases">
        <title>Genomic Encyclopedia of Type Strains, Phase IV (KMG-IV): sequencing the most valuable type-strain genomes for metagenomic binning, comparative biology and taxonomic classification.</title>
        <authorList>
            <person name="Goeker M."/>
        </authorList>
    </citation>
    <scope>NUCLEOTIDE SEQUENCE [LARGE SCALE GENOMIC DNA]</scope>
    <source>
        <strain evidence="4 5">DSM 104731</strain>
    </source>
</reference>
<dbReference type="GO" id="GO:0016853">
    <property type="term" value="F:isomerase activity"/>
    <property type="evidence" value="ECO:0007669"/>
    <property type="project" value="UniProtKB-KW"/>
</dbReference>
<gene>
    <name evidence="4" type="ORF">EDD53_1947</name>
</gene>
<feature type="domain" description="Thioredoxin" evidence="3">
    <location>
        <begin position="43"/>
        <end position="185"/>
    </location>
</feature>
<sequence>MFKMLKIAFLYTALSLTAIAAQGLDMAKIDEMRAGSMRKLVFHKDAKDVSQLPFTTPEGEEFQLSDFRGDYILLNFWATWCVPCRTEMPDLDALAKTYDGKGLKVLTVASGHNPLPAITKFYRDANLETLPTLLDPKGSFSRDMEVLFLPITVLISPEGQEVARMKGDAEWFSEDARLLIDALIQDSAAQTTGADHR</sequence>
<evidence type="ECO:0000259" key="3">
    <source>
        <dbReference type="PROSITE" id="PS51352"/>
    </source>
</evidence>
<name>A0A3N4UMG0_9RHOB</name>
<dbReference type="Gene3D" id="3.40.30.10">
    <property type="entry name" value="Glutaredoxin"/>
    <property type="match status" value="1"/>
</dbReference>
<evidence type="ECO:0000313" key="4">
    <source>
        <dbReference type="EMBL" id="RPE66247.1"/>
    </source>
</evidence>
<evidence type="ECO:0000313" key="5">
    <source>
        <dbReference type="Proteomes" id="UP000269689"/>
    </source>
</evidence>
<dbReference type="SUPFAM" id="SSF52833">
    <property type="entry name" value="Thioredoxin-like"/>
    <property type="match status" value="1"/>
</dbReference>
<dbReference type="AlphaFoldDB" id="A0A3N4UMG0"/>
<dbReference type="InterPro" id="IPR017937">
    <property type="entry name" value="Thioredoxin_CS"/>
</dbReference>
<dbReference type="Proteomes" id="UP000269689">
    <property type="component" value="Unassembled WGS sequence"/>
</dbReference>